<evidence type="ECO:0000256" key="2">
    <source>
        <dbReference type="SAM" id="SignalP"/>
    </source>
</evidence>
<accession>A0A8D9E1D3</accession>
<reference evidence="3" key="1">
    <citation type="submission" date="2021-05" db="EMBL/GenBank/DDBJ databases">
        <authorList>
            <person name="Alioto T."/>
            <person name="Alioto T."/>
            <person name="Gomez Garrido J."/>
        </authorList>
    </citation>
    <scope>NUCLEOTIDE SEQUENCE</scope>
</reference>
<evidence type="ECO:0000256" key="1">
    <source>
        <dbReference type="SAM" id="MobiDB-lite"/>
    </source>
</evidence>
<evidence type="ECO:0000313" key="3">
    <source>
        <dbReference type="EMBL" id="CAG6735749.1"/>
    </source>
</evidence>
<feature type="compositionally biased region" description="Low complexity" evidence="1">
    <location>
        <begin position="343"/>
        <end position="355"/>
    </location>
</feature>
<feature type="region of interest" description="Disordered" evidence="1">
    <location>
        <begin position="333"/>
        <end position="374"/>
    </location>
</feature>
<dbReference type="EMBL" id="HBUF01396759">
    <property type="protein sequence ID" value="CAG6735749.1"/>
    <property type="molecule type" value="Transcribed_RNA"/>
</dbReference>
<feature type="compositionally biased region" description="Acidic residues" evidence="1">
    <location>
        <begin position="356"/>
        <end position="365"/>
    </location>
</feature>
<protein>
    <submittedName>
        <fullName evidence="3">Uncharacterized protein</fullName>
    </submittedName>
</protein>
<feature type="compositionally biased region" description="Basic and acidic residues" evidence="1">
    <location>
        <begin position="102"/>
        <end position="117"/>
    </location>
</feature>
<feature type="region of interest" description="Disordered" evidence="1">
    <location>
        <begin position="74"/>
        <end position="117"/>
    </location>
</feature>
<feature type="region of interest" description="Disordered" evidence="1">
    <location>
        <begin position="130"/>
        <end position="154"/>
    </location>
</feature>
<dbReference type="AlphaFoldDB" id="A0A8D9E1D3"/>
<feature type="signal peptide" evidence="2">
    <location>
        <begin position="1"/>
        <end position="16"/>
    </location>
</feature>
<name>A0A8D9E1D3_9HEMI</name>
<dbReference type="EMBL" id="HBUF01185648">
    <property type="protein sequence ID" value="CAG6656667.1"/>
    <property type="molecule type" value="Transcribed_RNA"/>
</dbReference>
<proteinExistence type="predicted"/>
<feature type="chain" id="PRO_5036262944" evidence="2">
    <location>
        <begin position="17"/>
        <end position="406"/>
    </location>
</feature>
<dbReference type="EMBL" id="HBUF01603771">
    <property type="protein sequence ID" value="CAG6776945.1"/>
    <property type="molecule type" value="Transcribed_RNA"/>
</dbReference>
<dbReference type="EMBL" id="HBUF01396758">
    <property type="protein sequence ID" value="CAG6735747.1"/>
    <property type="molecule type" value="Transcribed_RNA"/>
</dbReference>
<organism evidence="3">
    <name type="scientific">Cacopsylla melanoneura</name>
    <dbReference type="NCBI Taxonomy" id="428564"/>
    <lineage>
        <taxon>Eukaryota</taxon>
        <taxon>Metazoa</taxon>
        <taxon>Ecdysozoa</taxon>
        <taxon>Arthropoda</taxon>
        <taxon>Hexapoda</taxon>
        <taxon>Insecta</taxon>
        <taxon>Pterygota</taxon>
        <taxon>Neoptera</taxon>
        <taxon>Paraneoptera</taxon>
        <taxon>Hemiptera</taxon>
        <taxon>Sternorrhyncha</taxon>
        <taxon>Psylloidea</taxon>
        <taxon>Psyllidae</taxon>
        <taxon>Psyllinae</taxon>
        <taxon>Cacopsylla</taxon>
    </lineage>
</organism>
<sequence>MTFYFLTLLLVRSVCTFQPFHDNTLCGSRSLHGTIGSTFKGHGTHSDSKLFHGTSHGNLKTLHGTIGSIFKGHGTHSDSKPFHGAIHGKLKKTSEDSEDTDSTYHDEDSTESLKDKKALHDTASISVEYEEITSSEEHRRSYKPSTKRTPSARELREAKKKQFLSIYGIPQEPNENLMKIVAEVGRELDMEVADPMLGVLKVYRSEKKPIDLTIKPIVVQFFNKTLKDLWVNDFMEQDLFIEKFYLIGLLPKLIHGNTAIYYPGYVPPHKRKQEPEQHGNQTDIKFHNHTDLHHNRTRIFQNQNKPIFPGQTEIKTHNQTKSHQHETKINTQNHTDHHHHHNSNQTKYSDTSSYEDLLDSSEDTSTDSFENPECTLCQRENERIRKKAQGIVDTDDLSASLIEATD</sequence>
<keyword evidence="2" id="KW-0732">Signal</keyword>
<dbReference type="EMBL" id="HBUF01062046">
    <property type="protein sequence ID" value="CAG6626203.1"/>
    <property type="molecule type" value="Transcribed_RNA"/>
</dbReference>